<dbReference type="RefSeq" id="XP_017996558.1">
    <property type="nucleotide sequence ID" value="XM_018144561.1"/>
</dbReference>
<dbReference type="GeneID" id="28736441"/>
<evidence type="ECO:0000313" key="1">
    <source>
        <dbReference type="EMBL" id="KPI36595.1"/>
    </source>
</evidence>
<organism evidence="1 2">
    <name type="scientific">Cyphellophora attinorum</name>
    <dbReference type="NCBI Taxonomy" id="1664694"/>
    <lineage>
        <taxon>Eukaryota</taxon>
        <taxon>Fungi</taxon>
        <taxon>Dikarya</taxon>
        <taxon>Ascomycota</taxon>
        <taxon>Pezizomycotina</taxon>
        <taxon>Eurotiomycetes</taxon>
        <taxon>Chaetothyriomycetidae</taxon>
        <taxon>Chaetothyriales</taxon>
        <taxon>Cyphellophoraceae</taxon>
        <taxon>Cyphellophora</taxon>
    </lineage>
</organism>
<proteinExistence type="predicted"/>
<dbReference type="Proteomes" id="UP000038010">
    <property type="component" value="Unassembled WGS sequence"/>
</dbReference>
<gene>
    <name evidence="1" type="ORF">AB675_4422</name>
</gene>
<accession>A0A0N1H404</accession>
<dbReference type="EMBL" id="LFJN01000030">
    <property type="protein sequence ID" value="KPI36595.1"/>
    <property type="molecule type" value="Genomic_DNA"/>
</dbReference>
<dbReference type="VEuPathDB" id="FungiDB:AB675_4422"/>
<dbReference type="AlphaFoldDB" id="A0A0N1H404"/>
<comment type="caution">
    <text evidence="1">The sequence shown here is derived from an EMBL/GenBank/DDBJ whole genome shotgun (WGS) entry which is preliminary data.</text>
</comment>
<sequence length="233" mass="25462">MPLSFGALTTLPVHETPWINITIKRSGRKPLDVLPQTAGQALIPHISANHVRDYIWDEFDSLMSEVELKRANVASAGHGKGALKSEAPIPWLSWTTSSGKNGQTRNRNNFCKIWKVNVEHLLIMGFRCRVSSVLLPRDLSSMSIAVDFPGSCDSGRGVKPMALTTHRPRCDSGVAFDRLMNERPSDISALSLNPSSAAAFAIGLGEVRHYGVSPNAGAIWLETCIRRAPKQPP</sequence>
<protein>
    <submittedName>
        <fullName evidence="1">Uncharacterized protein</fullName>
    </submittedName>
</protein>
<name>A0A0N1H404_9EURO</name>
<reference evidence="1 2" key="1">
    <citation type="submission" date="2015-06" db="EMBL/GenBank/DDBJ databases">
        <title>Draft genome of the ant-associated black yeast Phialophora attae CBS 131958.</title>
        <authorList>
            <person name="Moreno L.F."/>
            <person name="Stielow B.J."/>
            <person name="de Hoog S."/>
            <person name="Vicente V.A."/>
            <person name="Weiss V.A."/>
            <person name="de Vries M."/>
            <person name="Cruz L.M."/>
            <person name="Souza E.M."/>
        </authorList>
    </citation>
    <scope>NUCLEOTIDE SEQUENCE [LARGE SCALE GENOMIC DNA]</scope>
    <source>
        <strain evidence="1 2">CBS 131958</strain>
    </source>
</reference>
<evidence type="ECO:0000313" key="2">
    <source>
        <dbReference type="Proteomes" id="UP000038010"/>
    </source>
</evidence>
<keyword evidence="2" id="KW-1185">Reference proteome</keyword>